<organism evidence="2 3">
    <name type="scientific">Tegillarca granosa</name>
    <name type="common">Malaysian cockle</name>
    <name type="synonym">Anadara granosa</name>
    <dbReference type="NCBI Taxonomy" id="220873"/>
    <lineage>
        <taxon>Eukaryota</taxon>
        <taxon>Metazoa</taxon>
        <taxon>Spiralia</taxon>
        <taxon>Lophotrochozoa</taxon>
        <taxon>Mollusca</taxon>
        <taxon>Bivalvia</taxon>
        <taxon>Autobranchia</taxon>
        <taxon>Pteriomorphia</taxon>
        <taxon>Arcoida</taxon>
        <taxon>Arcoidea</taxon>
        <taxon>Arcidae</taxon>
        <taxon>Tegillarca</taxon>
    </lineage>
</organism>
<feature type="compositionally biased region" description="Acidic residues" evidence="1">
    <location>
        <begin position="77"/>
        <end position="98"/>
    </location>
</feature>
<accession>A0ABQ9F7P3</accession>
<evidence type="ECO:0000256" key="1">
    <source>
        <dbReference type="SAM" id="MobiDB-lite"/>
    </source>
</evidence>
<feature type="region of interest" description="Disordered" evidence="1">
    <location>
        <begin position="70"/>
        <end position="121"/>
    </location>
</feature>
<proteinExistence type="predicted"/>
<comment type="caution">
    <text evidence="2">The sequence shown here is derived from an EMBL/GenBank/DDBJ whole genome shotgun (WGS) entry which is preliminary data.</text>
</comment>
<dbReference type="EMBL" id="JARBDR010000370">
    <property type="protein sequence ID" value="KAJ8313387.1"/>
    <property type="molecule type" value="Genomic_DNA"/>
</dbReference>
<keyword evidence="3" id="KW-1185">Reference proteome</keyword>
<protein>
    <submittedName>
        <fullName evidence="2">Uncharacterized protein</fullName>
    </submittedName>
</protein>
<feature type="compositionally biased region" description="Acidic residues" evidence="1">
    <location>
        <begin position="106"/>
        <end position="119"/>
    </location>
</feature>
<evidence type="ECO:0000313" key="2">
    <source>
        <dbReference type="EMBL" id="KAJ8313387.1"/>
    </source>
</evidence>
<feature type="region of interest" description="Disordered" evidence="1">
    <location>
        <begin position="270"/>
        <end position="304"/>
    </location>
</feature>
<dbReference type="Proteomes" id="UP001217089">
    <property type="component" value="Unassembled WGS sequence"/>
</dbReference>
<sequence>MSVFSKFVFRSILNLEVYILIKKGTPDVSAANNEKWSGYPKTIEQCSVDFVDEAFIGEVVSDTGPFGLEEHWKIEPFDPEEDFPEEKEEEEEDLPVEQEENKVESDQESNFEPDEEAINDPEGYRINTWDETVLGKNYQEARVRKRERRQPGTIPDLPYLHWERTGQAPAGPYSALDIQTLGEYEPTSKPDVMAYTERGTSPTHIPKLPALVETLRQPVPEKEIFPKYILDFEAKMKSYHQMQLNQSQVSKGKGLMARTSLQNIGIQLGQQSLKSPPKNLKQSLKKVKPVGGSRRPSMVSTDNS</sequence>
<reference evidence="2 3" key="1">
    <citation type="submission" date="2022-12" db="EMBL/GenBank/DDBJ databases">
        <title>Chromosome-level genome of Tegillarca granosa.</title>
        <authorList>
            <person name="Kim J."/>
        </authorList>
    </citation>
    <scope>NUCLEOTIDE SEQUENCE [LARGE SCALE GENOMIC DNA]</scope>
    <source>
        <strain evidence="2">Teg-2019</strain>
        <tissue evidence="2">Adductor muscle</tissue>
    </source>
</reference>
<evidence type="ECO:0000313" key="3">
    <source>
        <dbReference type="Proteomes" id="UP001217089"/>
    </source>
</evidence>
<gene>
    <name evidence="2" type="ORF">KUTeg_009060</name>
</gene>
<name>A0ABQ9F7P3_TEGGR</name>